<organism evidence="4 5">
    <name type="scientific">Candidatus Fischerbacteria bacterium RBG_13_37_8</name>
    <dbReference type="NCBI Taxonomy" id="1817863"/>
    <lineage>
        <taxon>Bacteria</taxon>
        <taxon>Candidatus Fischeribacteriota</taxon>
    </lineage>
</organism>
<comment type="caution">
    <text evidence="4">The sequence shown here is derived from an EMBL/GenBank/DDBJ whole genome shotgun (WGS) entry which is preliminary data.</text>
</comment>
<dbReference type="Gene3D" id="3.10.50.40">
    <property type="match status" value="1"/>
</dbReference>
<dbReference type="Pfam" id="PF13145">
    <property type="entry name" value="Rotamase_2"/>
    <property type="match status" value="1"/>
</dbReference>
<evidence type="ECO:0000256" key="2">
    <source>
        <dbReference type="SAM" id="Phobius"/>
    </source>
</evidence>
<gene>
    <name evidence="4" type="ORF">A2Y62_00345</name>
</gene>
<dbReference type="PANTHER" id="PTHR47245:SF2">
    <property type="entry name" value="PEPTIDYL-PROLYL CIS-TRANS ISOMERASE HP_0175-RELATED"/>
    <property type="match status" value="1"/>
</dbReference>
<evidence type="ECO:0000256" key="1">
    <source>
        <dbReference type="PROSITE-ProRule" id="PRU00278"/>
    </source>
</evidence>
<evidence type="ECO:0000313" key="4">
    <source>
        <dbReference type="EMBL" id="OGF68042.1"/>
    </source>
</evidence>
<keyword evidence="1" id="KW-0697">Rotamase</keyword>
<accession>A0A1F5VX69</accession>
<dbReference type="PANTHER" id="PTHR47245">
    <property type="entry name" value="PEPTIDYLPROLYL ISOMERASE"/>
    <property type="match status" value="1"/>
</dbReference>
<dbReference type="STRING" id="1817863.A2Y62_00345"/>
<dbReference type="SUPFAM" id="SSF54534">
    <property type="entry name" value="FKBP-like"/>
    <property type="match status" value="1"/>
</dbReference>
<protein>
    <recommendedName>
        <fullName evidence="3">PpiC domain-containing protein</fullName>
    </recommendedName>
</protein>
<sequence>MVASHNLFHVPALYCLCAYAIIFSEMKKLILVTMMSVILCFQLCCSQEPKYEEDTPDNYLCAIGNTKYLISDFNKFLDNHKVVESGQTVNRDKMLTNIFDLFIEQKIIELKIENEKIDIKQNEVQAFIHNTIETNPDDASAGNAMQLDLLMQKFLLLKLVPNLQISDAEILNYYNDNKDKFFVRERITITQILLEDQQDAEELHNKLSKTPTLMKELAEKKVLENIHTKGVIVATYQKGELPQDIEDYLWKLPVGAINKPYMGGEGDWMIFIVMEKKNAGLAPIEEIKHKIIKKLALLKIDQMSQKLIEDLKKEAGLTIYQKNLDFIYSGKFVDALK</sequence>
<dbReference type="PROSITE" id="PS50198">
    <property type="entry name" value="PPIC_PPIASE_2"/>
    <property type="match status" value="1"/>
</dbReference>
<feature type="transmembrane region" description="Helical" evidence="2">
    <location>
        <begin position="6"/>
        <end position="24"/>
    </location>
</feature>
<evidence type="ECO:0000313" key="5">
    <source>
        <dbReference type="Proteomes" id="UP000178943"/>
    </source>
</evidence>
<dbReference type="InterPro" id="IPR046357">
    <property type="entry name" value="PPIase_dom_sf"/>
</dbReference>
<feature type="domain" description="PpiC" evidence="3">
    <location>
        <begin position="184"/>
        <end position="274"/>
    </location>
</feature>
<name>A0A1F5VX69_9BACT</name>
<keyword evidence="2" id="KW-0472">Membrane</keyword>
<dbReference type="Gene3D" id="1.10.4030.10">
    <property type="entry name" value="Porin chaperone SurA, peptide-binding domain"/>
    <property type="match status" value="1"/>
</dbReference>
<dbReference type="SUPFAM" id="SSF109998">
    <property type="entry name" value="Triger factor/SurA peptide-binding domain-like"/>
    <property type="match status" value="1"/>
</dbReference>
<evidence type="ECO:0000259" key="3">
    <source>
        <dbReference type="PROSITE" id="PS50198"/>
    </source>
</evidence>
<dbReference type="GO" id="GO:0003755">
    <property type="term" value="F:peptidyl-prolyl cis-trans isomerase activity"/>
    <property type="evidence" value="ECO:0007669"/>
    <property type="project" value="UniProtKB-KW"/>
</dbReference>
<reference evidence="4 5" key="1">
    <citation type="journal article" date="2016" name="Nat. Commun.">
        <title>Thousands of microbial genomes shed light on interconnected biogeochemical processes in an aquifer system.</title>
        <authorList>
            <person name="Anantharaman K."/>
            <person name="Brown C.T."/>
            <person name="Hug L.A."/>
            <person name="Sharon I."/>
            <person name="Castelle C.J."/>
            <person name="Probst A.J."/>
            <person name="Thomas B.C."/>
            <person name="Singh A."/>
            <person name="Wilkins M.J."/>
            <person name="Karaoz U."/>
            <person name="Brodie E.L."/>
            <person name="Williams K.H."/>
            <person name="Hubbard S.S."/>
            <person name="Banfield J.F."/>
        </authorList>
    </citation>
    <scope>NUCLEOTIDE SEQUENCE [LARGE SCALE GENOMIC DNA]</scope>
</reference>
<dbReference type="InterPro" id="IPR050245">
    <property type="entry name" value="PrsA_foldase"/>
</dbReference>
<dbReference type="InterPro" id="IPR000297">
    <property type="entry name" value="PPIase_PpiC"/>
</dbReference>
<proteinExistence type="predicted"/>
<dbReference type="Proteomes" id="UP000178943">
    <property type="component" value="Unassembled WGS sequence"/>
</dbReference>
<dbReference type="AlphaFoldDB" id="A0A1F5VX69"/>
<keyword evidence="2" id="KW-0812">Transmembrane</keyword>
<dbReference type="InterPro" id="IPR027304">
    <property type="entry name" value="Trigger_fact/SurA_dom_sf"/>
</dbReference>
<keyword evidence="2" id="KW-1133">Transmembrane helix</keyword>
<dbReference type="EMBL" id="MFGW01000029">
    <property type="protein sequence ID" value="OGF68042.1"/>
    <property type="molecule type" value="Genomic_DNA"/>
</dbReference>
<keyword evidence="1" id="KW-0413">Isomerase</keyword>